<proteinExistence type="predicted"/>
<reference evidence="2" key="1">
    <citation type="submission" date="2022-04" db="EMBL/GenBank/DDBJ databases">
        <title>Halobacillus sp. isolated from saltern.</title>
        <authorList>
            <person name="Won M."/>
            <person name="Lee C.-M."/>
            <person name="Woen H.-Y."/>
            <person name="Kwon S.-W."/>
        </authorList>
    </citation>
    <scope>NUCLEOTIDE SEQUENCE</scope>
    <source>
        <strain evidence="2">SSHM10-5</strain>
    </source>
</reference>
<dbReference type="Pfam" id="PF14294">
    <property type="entry name" value="DUF4372"/>
    <property type="match status" value="1"/>
</dbReference>
<gene>
    <name evidence="2" type="ORF">MUO15_16155</name>
</gene>
<protein>
    <submittedName>
        <fullName evidence="2">DUF4372 domain-containing protein</fullName>
    </submittedName>
</protein>
<feature type="domain" description="DUF4372" evidence="1">
    <location>
        <begin position="7"/>
        <end position="74"/>
    </location>
</feature>
<dbReference type="Proteomes" id="UP000830326">
    <property type="component" value="Chromosome"/>
</dbReference>
<evidence type="ECO:0000313" key="3">
    <source>
        <dbReference type="Proteomes" id="UP000830326"/>
    </source>
</evidence>
<dbReference type="EMBL" id="CP095075">
    <property type="protein sequence ID" value="UOR11115.1"/>
    <property type="molecule type" value="Genomic_DNA"/>
</dbReference>
<dbReference type="InterPro" id="IPR025399">
    <property type="entry name" value="DUF4372"/>
</dbReference>
<accession>A0ABY4HAZ4</accession>
<sequence length="162" mass="18653">MDKNTAKTSFGKYVEPLNLKYLDDPIQEMDRYMKKCSFESYLHLMIYAHLNEVTSLRALEDSLVNKNLQAHLGFESLSVSQLSRKHRSVDSDILAAIFADLAMKIKGGKTPMKFGKPLYLIDSTTISLNHDQFPWAQFRKTKGGLKIHLRLVFMDDLHQFPD</sequence>
<evidence type="ECO:0000259" key="1">
    <source>
        <dbReference type="Pfam" id="PF14294"/>
    </source>
</evidence>
<dbReference type="RefSeq" id="WP_245030781.1">
    <property type="nucleotide sequence ID" value="NZ_CP095075.1"/>
</dbReference>
<keyword evidence="3" id="KW-1185">Reference proteome</keyword>
<name>A0ABY4HAZ4_9BACI</name>
<organism evidence="2 3">
    <name type="scientific">Halobacillus amylolyticus</name>
    <dbReference type="NCBI Taxonomy" id="2932259"/>
    <lineage>
        <taxon>Bacteria</taxon>
        <taxon>Bacillati</taxon>
        <taxon>Bacillota</taxon>
        <taxon>Bacilli</taxon>
        <taxon>Bacillales</taxon>
        <taxon>Bacillaceae</taxon>
        <taxon>Halobacillus</taxon>
    </lineage>
</organism>
<evidence type="ECO:0000313" key="2">
    <source>
        <dbReference type="EMBL" id="UOR11115.1"/>
    </source>
</evidence>